<dbReference type="Pfam" id="PF09851">
    <property type="entry name" value="SHOCT"/>
    <property type="match status" value="1"/>
</dbReference>
<feature type="transmembrane region" description="Helical" evidence="1">
    <location>
        <begin position="6"/>
        <end position="26"/>
    </location>
</feature>
<reference evidence="3 4" key="1">
    <citation type="journal article" date="2016" name="Nat. Commun.">
        <title>Thousands of microbial genomes shed light on interconnected biogeochemical processes in an aquifer system.</title>
        <authorList>
            <person name="Anantharaman K."/>
            <person name="Brown C.T."/>
            <person name="Hug L.A."/>
            <person name="Sharon I."/>
            <person name="Castelle C.J."/>
            <person name="Probst A.J."/>
            <person name="Thomas B.C."/>
            <person name="Singh A."/>
            <person name="Wilkins M.J."/>
            <person name="Karaoz U."/>
            <person name="Brodie E.L."/>
            <person name="Williams K.H."/>
            <person name="Hubbard S.S."/>
            <person name="Banfield J.F."/>
        </authorList>
    </citation>
    <scope>NUCLEOTIDE SEQUENCE [LARGE SCALE GENOMIC DNA]</scope>
</reference>
<evidence type="ECO:0000256" key="1">
    <source>
        <dbReference type="SAM" id="Phobius"/>
    </source>
</evidence>
<evidence type="ECO:0000313" key="3">
    <source>
        <dbReference type="EMBL" id="OGZ94781.1"/>
    </source>
</evidence>
<protein>
    <recommendedName>
        <fullName evidence="2">SHOCT domain-containing protein</fullName>
    </recommendedName>
</protein>
<dbReference type="AlphaFoldDB" id="A0A1G2K891"/>
<dbReference type="InterPro" id="IPR018649">
    <property type="entry name" value="SHOCT"/>
</dbReference>
<comment type="caution">
    <text evidence="3">The sequence shown here is derived from an EMBL/GenBank/DDBJ whole genome shotgun (WGS) entry which is preliminary data.</text>
</comment>
<keyword evidence="1" id="KW-0472">Membrane</keyword>
<evidence type="ECO:0000259" key="2">
    <source>
        <dbReference type="Pfam" id="PF09851"/>
    </source>
</evidence>
<organism evidence="3 4">
    <name type="scientific">Candidatus Sungbacteria bacterium RIFCSPHIGHO2_01_FULL_47_32</name>
    <dbReference type="NCBI Taxonomy" id="1802264"/>
    <lineage>
        <taxon>Bacteria</taxon>
        <taxon>Candidatus Sungiibacteriota</taxon>
    </lineage>
</organism>
<name>A0A1G2K891_9BACT</name>
<proteinExistence type="predicted"/>
<keyword evidence="1" id="KW-0812">Transmembrane</keyword>
<sequence>MYNNFLGWAEMLLLWVFFIWLIVWVVKKLSEGSHSDSKHAKSATDILKERYAKGEIDKKEFEEKKKDLTN</sequence>
<dbReference type="Proteomes" id="UP000177152">
    <property type="component" value="Unassembled WGS sequence"/>
</dbReference>
<keyword evidence="1" id="KW-1133">Transmembrane helix</keyword>
<gene>
    <name evidence="3" type="ORF">A2633_03405</name>
</gene>
<dbReference type="EMBL" id="MHQC01000028">
    <property type="protein sequence ID" value="OGZ94781.1"/>
    <property type="molecule type" value="Genomic_DNA"/>
</dbReference>
<accession>A0A1G2K891</accession>
<feature type="domain" description="SHOCT" evidence="2">
    <location>
        <begin position="46"/>
        <end position="68"/>
    </location>
</feature>
<evidence type="ECO:0000313" key="4">
    <source>
        <dbReference type="Proteomes" id="UP000177152"/>
    </source>
</evidence>